<accession>A0A1Y1IMZ2</accession>
<evidence type="ECO:0000256" key="1">
    <source>
        <dbReference type="SAM" id="MobiDB-lite"/>
    </source>
</evidence>
<keyword evidence="2" id="KW-1133">Transmembrane helix</keyword>
<feature type="region of interest" description="Disordered" evidence="1">
    <location>
        <begin position="440"/>
        <end position="499"/>
    </location>
</feature>
<dbReference type="EMBL" id="DF237478">
    <property type="protein sequence ID" value="GAQ89488.1"/>
    <property type="molecule type" value="Genomic_DNA"/>
</dbReference>
<proteinExistence type="predicted"/>
<keyword evidence="4" id="KW-1185">Reference proteome</keyword>
<feature type="transmembrane region" description="Helical" evidence="2">
    <location>
        <begin position="282"/>
        <end position="303"/>
    </location>
</feature>
<evidence type="ECO:0000256" key="2">
    <source>
        <dbReference type="SAM" id="Phobius"/>
    </source>
</evidence>
<keyword evidence="2" id="KW-0812">Transmembrane</keyword>
<dbReference type="AlphaFoldDB" id="A0A1Y1IMZ2"/>
<dbReference type="PANTHER" id="PTHR36354:SF2">
    <property type="entry name" value="IMPORT INNER MEMBRANE TRANSLOCASE SUBUNIT"/>
    <property type="match status" value="1"/>
</dbReference>
<feature type="transmembrane region" description="Helical" evidence="2">
    <location>
        <begin position="251"/>
        <end position="276"/>
    </location>
</feature>
<keyword evidence="2" id="KW-0472">Membrane</keyword>
<evidence type="ECO:0000313" key="4">
    <source>
        <dbReference type="Proteomes" id="UP000054558"/>
    </source>
</evidence>
<feature type="compositionally biased region" description="Basic and acidic residues" evidence="1">
    <location>
        <begin position="483"/>
        <end position="499"/>
    </location>
</feature>
<sequence length="499" mass="54260">MGSLQGIRLVASALRSTRSWPGYAGFGQITPLWKELPLRSPALGLPLPPITAELHVRTWAFRALSSSAVQAQSNAIRFPAETAFQWHSVAPHIESKSHFLQQAITPAILPILNSATSSVVQEASLKVPHCGDGAPLLSRPFSTAPGSCAPLLLHPSCPALSLPILSAGLPPGVRQTAGWRSFSSSPAPSEQQGWAQRLRSQTRSAVAQPRNVAAGVAEKGAAAFDSLTGAGARYRHALGLQVAGFWNRNSLLLYGALGLAVVLILWRVMFWLASIFLNFSEWMANLGFLALASSMVLMTGLYLRRRMSINPDSVYRQVMRQVNTFPSALEVLGAPLTGSDVRAYVMSGGGIRIRGLTPKFSTKRAYLIFPVRGSERRGLVSVEAKKRHGKYEFKLISVDVPTAAGAAEQRLYLVGDAAAYQKAGTLINELRDPIIKAMSMEHQFEEEDDKEDEEEARARRDAEAQQFQEQLAREADQLAAEAAAREQEQEAARADSKAR</sequence>
<reference evidence="3 4" key="1">
    <citation type="journal article" date="2014" name="Nat. Commun.">
        <title>Klebsormidium flaccidum genome reveals primary factors for plant terrestrial adaptation.</title>
        <authorList>
            <person name="Hori K."/>
            <person name="Maruyama F."/>
            <person name="Fujisawa T."/>
            <person name="Togashi T."/>
            <person name="Yamamoto N."/>
            <person name="Seo M."/>
            <person name="Sato S."/>
            <person name="Yamada T."/>
            <person name="Mori H."/>
            <person name="Tajima N."/>
            <person name="Moriyama T."/>
            <person name="Ikeuchi M."/>
            <person name="Watanabe M."/>
            <person name="Wada H."/>
            <person name="Kobayashi K."/>
            <person name="Saito M."/>
            <person name="Masuda T."/>
            <person name="Sasaki-Sekimoto Y."/>
            <person name="Mashiguchi K."/>
            <person name="Awai K."/>
            <person name="Shimojima M."/>
            <person name="Masuda S."/>
            <person name="Iwai M."/>
            <person name="Nobusawa T."/>
            <person name="Narise T."/>
            <person name="Kondo S."/>
            <person name="Saito H."/>
            <person name="Sato R."/>
            <person name="Murakawa M."/>
            <person name="Ihara Y."/>
            <person name="Oshima-Yamada Y."/>
            <person name="Ohtaka K."/>
            <person name="Satoh M."/>
            <person name="Sonobe K."/>
            <person name="Ishii M."/>
            <person name="Ohtani R."/>
            <person name="Kanamori-Sato M."/>
            <person name="Honoki R."/>
            <person name="Miyazaki D."/>
            <person name="Mochizuki H."/>
            <person name="Umetsu J."/>
            <person name="Higashi K."/>
            <person name="Shibata D."/>
            <person name="Kamiya Y."/>
            <person name="Sato N."/>
            <person name="Nakamura Y."/>
            <person name="Tabata S."/>
            <person name="Ida S."/>
            <person name="Kurokawa K."/>
            <person name="Ohta H."/>
        </authorList>
    </citation>
    <scope>NUCLEOTIDE SEQUENCE [LARGE SCALE GENOMIC DNA]</scope>
    <source>
        <strain evidence="3 4">NIES-2285</strain>
    </source>
</reference>
<gene>
    <name evidence="3" type="ORF">KFL_005290030</name>
</gene>
<dbReference type="PANTHER" id="PTHR36354">
    <property type="entry name" value="IMPORT INNER MEMBRANE TRANSLOCASE SUBUNIT"/>
    <property type="match status" value="1"/>
</dbReference>
<dbReference type="Proteomes" id="UP000054558">
    <property type="component" value="Unassembled WGS sequence"/>
</dbReference>
<name>A0A1Y1IMZ2_KLENI</name>
<organism evidence="3 4">
    <name type="scientific">Klebsormidium nitens</name>
    <name type="common">Green alga</name>
    <name type="synonym">Ulothrix nitens</name>
    <dbReference type="NCBI Taxonomy" id="105231"/>
    <lineage>
        <taxon>Eukaryota</taxon>
        <taxon>Viridiplantae</taxon>
        <taxon>Streptophyta</taxon>
        <taxon>Klebsormidiophyceae</taxon>
        <taxon>Klebsormidiales</taxon>
        <taxon>Klebsormidiaceae</taxon>
        <taxon>Klebsormidium</taxon>
    </lineage>
</organism>
<evidence type="ECO:0000313" key="3">
    <source>
        <dbReference type="EMBL" id="GAQ89488.1"/>
    </source>
</evidence>
<protein>
    <submittedName>
        <fullName evidence="3">Uncharacterized protein</fullName>
    </submittedName>
</protein>
<dbReference type="OrthoDB" id="2016421at2759"/>
<feature type="compositionally biased region" description="Acidic residues" evidence="1">
    <location>
        <begin position="444"/>
        <end position="455"/>
    </location>
</feature>